<evidence type="ECO:0000256" key="4">
    <source>
        <dbReference type="SAM" id="Phobius"/>
    </source>
</evidence>
<organism evidence="6 7">
    <name type="scientific">Enterovibrio gelatinilyticus</name>
    <dbReference type="NCBI Taxonomy" id="2899819"/>
    <lineage>
        <taxon>Bacteria</taxon>
        <taxon>Pseudomonadati</taxon>
        <taxon>Pseudomonadota</taxon>
        <taxon>Gammaproteobacteria</taxon>
        <taxon>Vibrionales</taxon>
        <taxon>Vibrionaceae</taxon>
        <taxon>Enterovibrio</taxon>
    </lineage>
</organism>
<dbReference type="Gene3D" id="3.30.450.40">
    <property type="match status" value="1"/>
</dbReference>
<proteinExistence type="predicted"/>
<dbReference type="Proteomes" id="UP001149400">
    <property type="component" value="Unassembled WGS sequence"/>
</dbReference>
<dbReference type="SMART" id="SM00267">
    <property type="entry name" value="GGDEF"/>
    <property type="match status" value="1"/>
</dbReference>
<keyword evidence="4" id="KW-0472">Membrane</keyword>
<comment type="catalytic activity">
    <reaction evidence="2">
        <text>2 GTP = 3',3'-c-di-GMP + 2 diphosphate</text>
        <dbReference type="Rhea" id="RHEA:24898"/>
        <dbReference type="ChEBI" id="CHEBI:33019"/>
        <dbReference type="ChEBI" id="CHEBI:37565"/>
        <dbReference type="ChEBI" id="CHEBI:58805"/>
        <dbReference type="EC" id="2.7.7.65"/>
    </reaction>
</comment>
<evidence type="ECO:0000259" key="5">
    <source>
        <dbReference type="PROSITE" id="PS50887"/>
    </source>
</evidence>
<dbReference type="PANTHER" id="PTHR45138:SF9">
    <property type="entry name" value="DIGUANYLATE CYCLASE DGCM-RELATED"/>
    <property type="match status" value="1"/>
</dbReference>
<dbReference type="PANTHER" id="PTHR45138">
    <property type="entry name" value="REGULATORY COMPONENTS OF SENSORY TRANSDUCTION SYSTEM"/>
    <property type="match status" value="1"/>
</dbReference>
<keyword evidence="3" id="KW-0175">Coiled coil</keyword>
<name>A0ABT5R191_9GAMM</name>
<comment type="caution">
    <text evidence="6">The sequence shown here is derived from an EMBL/GenBank/DDBJ whole genome shotgun (WGS) entry which is preliminary data.</text>
</comment>
<reference evidence="6" key="1">
    <citation type="submission" date="2021-12" db="EMBL/GenBank/DDBJ databases">
        <title>Enterovibrio ZSDZ35 sp. nov. and Enterovibrio ZSDZ42 sp. nov., isolated from coastal seawater in Qingdao.</title>
        <authorList>
            <person name="Zhang P."/>
        </authorList>
    </citation>
    <scope>NUCLEOTIDE SEQUENCE</scope>
    <source>
        <strain evidence="6">ZSDZ42</strain>
    </source>
</reference>
<accession>A0ABT5R191</accession>
<sequence>MQNPFSTLRQSIQSKITAIVLGLSLTFAVVSISVQLHLNYTGIHSLTVTALENRAKDTLSTIRYSLKKQDTSLLFHQLLSLADMPYVSNVYFVTSNGEEFWADNVTRVDQEGQNKEHTISIAEDGVGELNIYLALDTIENDAFNHALPSALIYLVEALAIALLLLITLRKTYIKPVKALVNSIDKIDLYRVNKFAIPKTLTRHEDEIGQLARSVQELYMRIRADAIEKRLSERTLKQHKSLLLEEVNARTQTVEWQNLANKLLADLSLRLLKGHKTNIEHDVRCSMPRLAELFGSDHIFWLSFEQDMISYRASFPEDSHQPTIDFSNMYKVKRWLMEAQSVAVVDIENLSDNALAERDFLEDVGIHSLAMFPLTDGRKSFGLLAATNNHTSLDWNENKSLLLTRFATMLSELTIRERDHFAMTELQEELIMANERLRVEAETDELTNLLNRRPFSRQLSAALYNAVDDASSVAVMMIDIDHFKAYNDIYGHLQGDNVLSRVAHAMSRVAKTWNAPIARFGGEEFSVLIPNCELDKAQKIAWQLCQTVRDLCISHQGSVNSGIITISIGGVTCEPHGRTKPNELLESADQSLYRAKHAGRNRAVMQPYLALDKEHL</sequence>
<feature type="transmembrane region" description="Helical" evidence="4">
    <location>
        <begin position="150"/>
        <end position="168"/>
    </location>
</feature>
<evidence type="ECO:0000256" key="1">
    <source>
        <dbReference type="ARBA" id="ARBA00012528"/>
    </source>
</evidence>
<dbReference type="EC" id="2.7.7.65" evidence="1"/>
<dbReference type="SUPFAM" id="SSF55781">
    <property type="entry name" value="GAF domain-like"/>
    <property type="match status" value="1"/>
</dbReference>
<dbReference type="InterPro" id="IPR029787">
    <property type="entry name" value="Nucleotide_cyclase"/>
</dbReference>
<dbReference type="RefSeq" id="WP_274164882.1">
    <property type="nucleotide sequence ID" value="NZ_JAJUBC010000013.1"/>
</dbReference>
<dbReference type="PROSITE" id="PS50887">
    <property type="entry name" value="GGDEF"/>
    <property type="match status" value="1"/>
</dbReference>
<keyword evidence="7" id="KW-1185">Reference proteome</keyword>
<dbReference type="NCBIfam" id="TIGR00254">
    <property type="entry name" value="GGDEF"/>
    <property type="match status" value="1"/>
</dbReference>
<dbReference type="Gene3D" id="3.30.70.270">
    <property type="match status" value="1"/>
</dbReference>
<dbReference type="SUPFAM" id="SSF55073">
    <property type="entry name" value="Nucleotide cyclase"/>
    <property type="match status" value="1"/>
</dbReference>
<feature type="coiled-coil region" evidence="3">
    <location>
        <begin position="422"/>
        <end position="451"/>
    </location>
</feature>
<dbReference type="InterPro" id="IPR050469">
    <property type="entry name" value="Diguanylate_Cyclase"/>
</dbReference>
<gene>
    <name evidence="6" type="ORF">LRP50_12945</name>
</gene>
<keyword evidence="4" id="KW-0812">Transmembrane</keyword>
<keyword evidence="4" id="KW-1133">Transmembrane helix</keyword>
<evidence type="ECO:0000256" key="3">
    <source>
        <dbReference type="SAM" id="Coils"/>
    </source>
</evidence>
<dbReference type="Pfam" id="PF00990">
    <property type="entry name" value="GGDEF"/>
    <property type="match status" value="1"/>
</dbReference>
<dbReference type="EMBL" id="JAJUBC010000013">
    <property type="protein sequence ID" value="MDD1794042.1"/>
    <property type="molecule type" value="Genomic_DNA"/>
</dbReference>
<evidence type="ECO:0000313" key="7">
    <source>
        <dbReference type="Proteomes" id="UP001149400"/>
    </source>
</evidence>
<dbReference type="CDD" id="cd01949">
    <property type="entry name" value="GGDEF"/>
    <property type="match status" value="1"/>
</dbReference>
<dbReference type="InterPro" id="IPR000160">
    <property type="entry name" value="GGDEF_dom"/>
</dbReference>
<dbReference type="Gene3D" id="6.10.340.10">
    <property type="match status" value="1"/>
</dbReference>
<dbReference type="InterPro" id="IPR029016">
    <property type="entry name" value="GAF-like_dom_sf"/>
</dbReference>
<dbReference type="InterPro" id="IPR003018">
    <property type="entry name" value="GAF"/>
</dbReference>
<dbReference type="Pfam" id="PF01590">
    <property type="entry name" value="GAF"/>
    <property type="match status" value="1"/>
</dbReference>
<evidence type="ECO:0000313" key="6">
    <source>
        <dbReference type="EMBL" id="MDD1794042.1"/>
    </source>
</evidence>
<feature type="transmembrane region" description="Helical" evidence="4">
    <location>
        <begin position="16"/>
        <end position="38"/>
    </location>
</feature>
<protein>
    <recommendedName>
        <fullName evidence="1">diguanylate cyclase</fullName>
        <ecNumber evidence="1">2.7.7.65</ecNumber>
    </recommendedName>
</protein>
<feature type="domain" description="GGDEF" evidence="5">
    <location>
        <begin position="470"/>
        <end position="607"/>
    </location>
</feature>
<evidence type="ECO:0000256" key="2">
    <source>
        <dbReference type="ARBA" id="ARBA00034247"/>
    </source>
</evidence>
<dbReference type="InterPro" id="IPR043128">
    <property type="entry name" value="Rev_trsase/Diguanyl_cyclase"/>
</dbReference>